<gene>
    <name evidence="1" type="ORF">EDD74_12934</name>
</gene>
<name>A0A4R3JFA7_9FIRM</name>
<accession>A0A4R3JFA7</accession>
<dbReference type="AlphaFoldDB" id="A0A4R3JFA7"/>
<organism evidence="1 2">
    <name type="scientific">Faecalimonas umbilicata</name>
    <dbReference type="NCBI Taxonomy" id="1912855"/>
    <lineage>
        <taxon>Bacteria</taxon>
        <taxon>Bacillati</taxon>
        <taxon>Bacillota</taxon>
        <taxon>Clostridia</taxon>
        <taxon>Lachnospirales</taxon>
        <taxon>Lachnospiraceae</taxon>
        <taxon>Faecalimonas</taxon>
    </lineage>
</organism>
<proteinExistence type="predicted"/>
<evidence type="ECO:0000313" key="1">
    <source>
        <dbReference type="EMBL" id="TCS63370.1"/>
    </source>
</evidence>
<sequence>MEEKIYTSEEFRKLIAELQENEILEVTFVGEE</sequence>
<evidence type="ECO:0000313" key="2">
    <source>
        <dbReference type="Proteomes" id="UP000294613"/>
    </source>
</evidence>
<dbReference type="Proteomes" id="UP000294613">
    <property type="component" value="Unassembled WGS sequence"/>
</dbReference>
<reference evidence="1 2" key="1">
    <citation type="submission" date="2019-03" db="EMBL/GenBank/DDBJ databases">
        <title>Genomic Encyclopedia of Type Strains, Phase IV (KMG-IV): sequencing the most valuable type-strain genomes for metagenomic binning, comparative biology and taxonomic classification.</title>
        <authorList>
            <person name="Goeker M."/>
        </authorList>
    </citation>
    <scope>NUCLEOTIDE SEQUENCE [LARGE SCALE GENOMIC DNA]</scope>
    <source>
        <strain evidence="1 2">DSM 103426</strain>
    </source>
</reference>
<dbReference type="EMBL" id="SLZV01000029">
    <property type="protein sequence ID" value="TCS63370.1"/>
    <property type="molecule type" value="Genomic_DNA"/>
</dbReference>
<comment type="caution">
    <text evidence="1">The sequence shown here is derived from an EMBL/GenBank/DDBJ whole genome shotgun (WGS) entry which is preliminary data.</text>
</comment>
<protein>
    <submittedName>
        <fullName evidence="1">Uncharacterized protein</fullName>
    </submittedName>
</protein>